<evidence type="ECO:0000256" key="5">
    <source>
        <dbReference type="ARBA" id="ARBA00022840"/>
    </source>
</evidence>
<keyword evidence="5" id="KW-0067">ATP-binding</keyword>
<dbReference type="Gene3D" id="3.40.50.300">
    <property type="entry name" value="P-loop containing nucleotide triphosphate hydrolases"/>
    <property type="match status" value="1"/>
</dbReference>
<dbReference type="FunFam" id="3.40.50.300:FF:000425">
    <property type="entry name" value="Probable ABC transporter, ATP-binding subunit"/>
    <property type="match status" value="1"/>
</dbReference>
<organism evidence="11 12">
    <name type="scientific">Natranaerobius thermophilus (strain ATCC BAA-1301 / DSM 18059 / JW/NM-WN-LF)</name>
    <dbReference type="NCBI Taxonomy" id="457570"/>
    <lineage>
        <taxon>Bacteria</taxon>
        <taxon>Bacillati</taxon>
        <taxon>Bacillota</taxon>
        <taxon>Clostridia</taxon>
        <taxon>Natranaerobiales</taxon>
        <taxon>Natranaerobiaceae</taxon>
        <taxon>Natranaerobius</taxon>
    </lineage>
</organism>
<reference evidence="11 12" key="1">
    <citation type="submission" date="2008-04" db="EMBL/GenBank/DDBJ databases">
        <title>Complete sequence of chromosome of Natranaerobius thermophilus JW/NM-WN-LF.</title>
        <authorList>
            <consortium name="US DOE Joint Genome Institute"/>
            <person name="Copeland A."/>
            <person name="Lucas S."/>
            <person name="Lapidus A."/>
            <person name="Glavina del Rio T."/>
            <person name="Dalin E."/>
            <person name="Tice H."/>
            <person name="Bruce D."/>
            <person name="Goodwin L."/>
            <person name="Pitluck S."/>
            <person name="Chertkov O."/>
            <person name="Brettin T."/>
            <person name="Detter J.C."/>
            <person name="Han C."/>
            <person name="Kuske C.R."/>
            <person name="Schmutz J."/>
            <person name="Larimer F."/>
            <person name="Land M."/>
            <person name="Hauser L."/>
            <person name="Kyrpides N."/>
            <person name="Lykidis A."/>
            <person name="Mesbah N.M."/>
            <person name="Wiegel J."/>
        </authorList>
    </citation>
    <scope>NUCLEOTIDE SEQUENCE [LARGE SCALE GENOMIC DNA]</scope>
    <source>
        <strain evidence="12">ATCC BAA-1301 / DSM 18059 / JW/NM-WN-LF</strain>
    </source>
</reference>
<dbReference type="PROSITE" id="PS00211">
    <property type="entry name" value="ABC_TRANSPORTER_1"/>
    <property type="match status" value="1"/>
</dbReference>
<evidence type="ECO:0000256" key="7">
    <source>
        <dbReference type="ARBA" id="ARBA00023065"/>
    </source>
</evidence>
<dbReference type="Gene3D" id="2.40.50.140">
    <property type="entry name" value="Nucleic acid-binding proteins"/>
    <property type="match status" value="1"/>
</dbReference>
<reference evidence="11 12" key="2">
    <citation type="journal article" date="2011" name="J. Bacteriol.">
        <title>Complete genome sequence of the anaerobic, halophilic alkalithermophile Natranaerobius thermophilus JW/NM-WN-LF.</title>
        <authorList>
            <person name="Zhao B."/>
            <person name="Mesbah N.M."/>
            <person name="Dalin E."/>
            <person name="Goodwin L."/>
            <person name="Nolan M."/>
            <person name="Pitluck S."/>
            <person name="Chertkov O."/>
            <person name="Brettin T.S."/>
            <person name="Han J."/>
            <person name="Larimer F.W."/>
            <person name="Land M.L."/>
            <person name="Hauser L."/>
            <person name="Kyrpides N."/>
            <person name="Wiegel J."/>
        </authorList>
    </citation>
    <scope>NUCLEOTIDE SEQUENCE [LARGE SCALE GENOMIC DNA]</scope>
    <source>
        <strain evidence="12">ATCC BAA-1301 / DSM 18059 / JW/NM-WN-LF</strain>
    </source>
</reference>
<dbReference type="InterPro" id="IPR003593">
    <property type="entry name" value="AAA+_ATPase"/>
</dbReference>
<dbReference type="SUPFAM" id="SSF52540">
    <property type="entry name" value="P-loop containing nucleoside triphosphate hydrolases"/>
    <property type="match status" value="1"/>
</dbReference>
<dbReference type="InterPro" id="IPR027417">
    <property type="entry name" value="P-loop_NTPase"/>
</dbReference>
<dbReference type="InterPro" id="IPR008995">
    <property type="entry name" value="Mo/tungstate-bd_C_term_dom"/>
</dbReference>
<evidence type="ECO:0000256" key="9">
    <source>
        <dbReference type="ARBA" id="ARBA00066388"/>
    </source>
</evidence>
<dbReference type="GO" id="GO:0016887">
    <property type="term" value="F:ATP hydrolysis activity"/>
    <property type="evidence" value="ECO:0007669"/>
    <property type="project" value="InterPro"/>
</dbReference>
<dbReference type="InterPro" id="IPR015853">
    <property type="entry name" value="ABC_transpr_FbpC"/>
</dbReference>
<dbReference type="SMART" id="SM00382">
    <property type="entry name" value="AAA"/>
    <property type="match status" value="1"/>
</dbReference>
<protein>
    <recommendedName>
        <fullName evidence="9">ABC-type quaternary amine transporter</fullName>
        <ecNumber evidence="9">7.6.2.9</ecNumber>
    </recommendedName>
</protein>
<feature type="domain" description="ABC transporter" evidence="10">
    <location>
        <begin position="7"/>
        <end position="238"/>
    </location>
</feature>
<evidence type="ECO:0000256" key="6">
    <source>
        <dbReference type="ARBA" id="ARBA00023004"/>
    </source>
</evidence>
<dbReference type="eggNOG" id="COG3842">
    <property type="taxonomic scope" value="Bacteria"/>
</dbReference>
<evidence type="ECO:0000256" key="2">
    <source>
        <dbReference type="ARBA" id="ARBA00022475"/>
    </source>
</evidence>
<dbReference type="InParanoid" id="B2A3K6"/>
<dbReference type="AlphaFoldDB" id="B2A3K6"/>
<evidence type="ECO:0000256" key="1">
    <source>
        <dbReference type="ARBA" id="ARBA00022448"/>
    </source>
</evidence>
<proteinExistence type="predicted"/>
<dbReference type="KEGG" id="nth:Nther_2888"/>
<dbReference type="Pfam" id="PF00005">
    <property type="entry name" value="ABC_tran"/>
    <property type="match status" value="1"/>
</dbReference>
<accession>B2A3K6</accession>
<dbReference type="GO" id="GO:0015408">
    <property type="term" value="F:ABC-type ferric iron transporter activity"/>
    <property type="evidence" value="ECO:0007669"/>
    <property type="project" value="InterPro"/>
</dbReference>
<keyword evidence="7" id="KW-0406">Ion transport</keyword>
<dbReference type="Gene3D" id="2.40.50.100">
    <property type="match status" value="1"/>
</dbReference>
<keyword evidence="1" id="KW-0813">Transport</keyword>
<gene>
    <name evidence="11" type="ordered locus">Nther_2888</name>
</gene>
<dbReference type="CDD" id="cd03259">
    <property type="entry name" value="ABC_Carb_Solutes_like"/>
    <property type="match status" value="1"/>
</dbReference>
<keyword evidence="6" id="KW-0408">Iron</keyword>
<dbReference type="InterPro" id="IPR003439">
    <property type="entry name" value="ABC_transporter-like_ATP-bd"/>
</dbReference>
<dbReference type="GO" id="GO:0043190">
    <property type="term" value="C:ATP-binding cassette (ABC) transporter complex"/>
    <property type="evidence" value="ECO:0007669"/>
    <property type="project" value="InterPro"/>
</dbReference>
<evidence type="ECO:0000313" key="11">
    <source>
        <dbReference type="EMBL" id="ACB86435.1"/>
    </source>
</evidence>
<keyword evidence="2" id="KW-1003">Cell membrane</keyword>
<dbReference type="Proteomes" id="UP000001683">
    <property type="component" value="Chromosome"/>
</dbReference>
<evidence type="ECO:0000256" key="4">
    <source>
        <dbReference type="ARBA" id="ARBA00022741"/>
    </source>
</evidence>
<dbReference type="FunCoup" id="B2A3K6">
    <property type="interactions" value="402"/>
</dbReference>
<dbReference type="EC" id="7.6.2.9" evidence="9"/>
<keyword evidence="3" id="KW-0410">Iron transport</keyword>
<dbReference type="HOGENOM" id="CLU_000604_1_1_9"/>
<dbReference type="EMBL" id="CP001034">
    <property type="protein sequence ID" value="ACB86435.1"/>
    <property type="molecule type" value="Genomic_DNA"/>
</dbReference>
<evidence type="ECO:0000256" key="8">
    <source>
        <dbReference type="ARBA" id="ARBA00023136"/>
    </source>
</evidence>
<evidence type="ECO:0000256" key="3">
    <source>
        <dbReference type="ARBA" id="ARBA00022496"/>
    </source>
</evidence>
<dbReference type="InterPro" id="IPR017871">
    <property type="entry name" value="ABC_transporter-like_CS"/>
</dbReference>
<keyword evidence="12" id="KW-1185">Reference proteome</keyword>
<dbReference type="STRING" id="457570.Nther_2888"/>
<dbReference type="PANTHER" id="PTHR42781">
    <property type="entry name" value="SPERMIDINE/PUTRESCINE IMPORT ATP-BINDING PROTEIN POTA"/>
    <property type="match status" value="1"/>
</dbReference>
<dbReference type="SUPFAM" id="SSF50331">
    <property type="entry name" value="MOP-like"/>
    <property type="match status" value="1"/>
</dbReference>
<name>B2A3K6_NATTJ</name>
<keyword evidence="8" id="KW-0472">Membrane</keyword>
<dbReference type="RefSeq" id="WP_012449267.1">
    <property type="nucleotide sequence ID" value="NC_010718.1"/>
</dbReference>
<dbReference type="GO" id="GO:0015418">
    <property type="term" value="F:ABC-type quaternary ammonium compound transporting activity"/>
    <property type="evidence" value="ECO:0007669"/>
    <property type="project" value="UniProtKB-EC"/>
</dbReference>
<evidence type="ECO:0000259" key="10">
    <source>
        <dbReference type="PROSITE" id="PS50893"/>
    </source>
</evidence>
<dbReference type="PROSITE" id="PS50893">
    <property type="entry name" value="ABC_TRANSPORTER_2"/>
    <property type="match status" value="1"/>
</dbReference>
<dbReference type="InterPro" id="IPR050093">
    <property type="entry name" value="ABC_SmlMolc_Importer"/>
</dbReference>
<dbReference type="PANTHER" id="PTHR42781:SF4">
    <property type="entry name" value="SPERMIDINE_PUTRESCINE IMPORT ATP-BINDING PROTEIN POTA"/>
    <property type="match status" value="1"/>
</dbReference>
<dbReference type="InterPro" id="IPR012340">
    <property type="entry name" value="NA-bd_OB-fold"/>
</dbReference>
<dbReference type="OrthoDB" id="9802264at2"/>
<dbReference type="GO" id="GO:0005524">
    <property type="term" value="F:ATP binding"/>
    <property type="evidence" value="ECO:0007669"/>
    <property type="project" value="UniProtKB-KW"/>
</dbReference>
<keyword evidence="4" id="KW-0547">Nucleotide-binding</keyword>
<evidence type="ECO:0000313" key="12">
    <source>
        <dbReference type="Proteomes" id="UP000001683"/>
    </source>
</evidence>
<sequence>MQEKFTIKLDQVSKTYVGSFEPAVNNISLAVEKGSIITLLGPSGCGKSTTLRLIAGFECPDNGVITLGDQVVSDNNYWVPPERRGVGMVFQDYALFPHLNVFDNIGFGYKAKDRLSRIREVINLVGLQGFENRYPHELSGGQQQRVALARALAPRPVVVLLDEPFSNLDADMRANMRNEVKKIIKEAQATAIFVSHDQLDAFAISDEIIVMNKGTIQQRGTPREIYQFPENKFVAEFVGQTNILKGKIAEDGLFVETELGQIPYPHKYNLNLDGEVYISIRPESLELDDNGPFEGILKESIYRGETIDALVEVQFTNGKKELLMHIHPEKVVNIGEQVRFKILQDFVAIICNNQQSINEC</sequence>